<name>A0AAW0JV21_MYOGA</name>
<feature type="compositionally biased region" description="Basic and acidic residues" evidence="8">
    <location>
        <begin position="123"/>
        <end position="138"/>
    </location>
</feature>
<dbReference type="InterPro" id="IPR013087">
    <property type="entry name" value="Znf_C2H2_type"/>
</dbReference>
<evidence type="ECO:0000256" key="7">
    <source>
        <dbReference type="PROSITE-ProRule" id="PRU00042"/>
    </source>
</evidence>
<dbReference type="FunFam" id="3.30.160.60:FF:000032">
    <property type="entry name" value="Krueppel-like factor 4"/>
    <property type="match status" value="1"/>
</dbReference>
<dbReference type="GO" id="GO:0000981">
    <property type="term" value="F:DNA-binding transcription factor activity, RNA polymerase II-specific"/>
    <property type="evidence" value="ECO:0007669"/>
    <property type="project" value="TreeGrafter"/>
</dbReference>
<dbReference type="SMART" id="SM00355">
    <property type="entry name" value="ZnF_C2H2"/>
    <property type="match status" value="2"/>
</dbReference>
<dbReference type="PROSITE" id="PS50157">
    <property type="entry name" value="ZINC_FINGER_C2H2_2"/>
    <property type="match status" value="2"/>
</dbReference>
<evidence type="ECO:0000259" key="9">
    <source>
        <dbReference type="PROSITE" id="PS50157"/>
    </source>
</evidence>
<feature type="compositionally biased region" description="Polar residues" evidence="8">
    <location>
        <begin position="99"/>
        <end position="120"/>
    </location>
</feature>
<evidence type="ECO:0000256" key="4">
    <source>
        <dbReference type="ARBA" id="ARBA00022833"/>
    </source>
</evidence>
<evidence type="ECO:0000256" key="5">
    <source>
        <dbReference type="ARBA" id="ARBA00023015"/>
    </source>
</evidence>
<dbReference type="AlphaFoldDB" id="A0AAW0JV21"/>
<feature type="domain" description="C2H2-type" evidence="9">
    <location>
        <begin position="438"/>
        <end position="467"/>
    </location>
</feature>
<gene>
    <name evidence="10" type="ORF">U0070_018333</name>
</gene>
<keyword evidence="11" id="KW-1185">Reference proteome</keyword>
<evidence type="ECO:0000313" key="10">
    <source>
        <dbReference type="EMBL" id="KAK7830608.1"/>
    </source>
</evidence>
<evidence type="ECO:0000313" key="11">
    <source>
        <dbReference type="Proteomes" id="UP001488838"/>
    </source>
</evidence>
<evidence type="ECO:0000256" key="8">
    <source>
        <dbReference type="SAM" id="MobiDB-lite"/>
    </source>
</evidence>
<evidence type="ECO:0000256" key="2">
    <source>
        <dbReference type="ARBA" id="ARBA00022737"/>
    </source>
</evidence>
<protein>
    <recommendedName>
        <fullName evidence="9">C2H2-type domain-containing protein</fullName>
    </recommendedName>
</protein>
<dbReference type="GO" id="GO:0045944">
    <property type="term" value="P:positive regulation of transcription by RNA polymerase II"/>
    <property type="evidence" value="ECO:0007669"/>
    <property type="project" value="UniProtKB-ARBA"/>
</dbReference>
<feature type="region of interest" description="Disordered" evidence="8">
    <location>
        <begin position="1"/>
        <end position="44"/>
    </location>
</feature>
<feature type="region of interest" description="Disordered" evidence="8">
    <location>
        <begin position="71"/>
        <end position="142"/>
    </location>
</feature>
<keyword evidence="2" id="KW-0677">Repeat</keyword>
<dbReference type="GO" id="GO:0000978">
    <property type="term" value="F:RNA polymerase II cis-regulatory region sequence-specific DNA binding"/>
    <property type="evidence" value="ECO:0007669"/>
    <property type="project" value="TreeGrafter"/>
</dbReference>
<reference evidence="10 11" key="1">
    <citation type="journal article" date="2023" name="bioRxiv">
        <title>Conserved and derived expression patterns and positive selection on dental genes reveal complex evolutionary context of ever-growing rodent molars.</title>
        <authorList>
            <person name="Calamari Z.T."/>
            <person name="Song A."/>
            <person name="Cohen E."/>
            <person name="Akter M."/>
            <person name="Roy R.D."/>
            <person name="Hallikas O."/>
            <person name="Christensen M.M."/>
            <person name="Li P."/>
            <person name="Marangoni P."/>
            <person name="Jernvall J."/>
            <person name="Klein O.D."/>
        </authorList>
    </citation>
    <scope>NUCLEOTIDE SEQUENCE [LARGE SCALE GENOMIC DNA]</scope>
    <source>
        <strain evidence="10">V071</strain>
    </source>
</reference>
<dbReference type="EMBL" id="JBBHLL010000017">
    <property type="protein sequence ID" value="KAK7830608.1"/>
    <property type="molecule type" value="Genomic_DNA"/>
</dbReference>
<sequence>MFSDSGKAEQTEEPQQVVSEPCKDQGTPGDSGPGPSTSQPAPVTLSLLESILRYGVTTGYQPMAMSRVCSTPRRAFTQSSRAQPRKDRNFQFGEPSGSFAFSQKHVSADQTKSSASSQLVNLKDQETSLTDSHERADPDSQETVYKKCHRYVKAPFGKETFVFQPTPLCGSQRNSPGDSQGTHSGGQLVPLEGGHARSFSAEQTQDEDHEVPSALDLTVKKKDQQMPVTEEETFKGSQIATRMGEQFPNEGKMAAPFYSQALHPSELIPTFSIHTSCQYEKMVLSRDMELFQDHLVSIKGYKAFYKQQTRDLSSTQINHYGQLVSSHGQNVSTGQGTVPSVEECRRRQETSSSSGYPPRHSGGPVAPGPPPQSASVSANVRGQLRQDSSFVETKSHDSQKKTHNWKPYFCGFDDGEKSSPMPSLLRDHRRTQTGELPYACDHPQCGLKFPCLDNLLSHRREHMEEQPYHCSYCNQGFTRLDDLRTHSRQHFSSLS</sequence>
<organism evidence="10 11">
    <name type="scientific">Myodes glareolus</name>
    <name type="common">Bank vole</name>
    <name type="synonym">Clethrionomys glareolus</name>
    <dbReference type="NCBI Taxonomy" id="447135"/>
    <lineage>
        <taxon>Eukaryota</taxon>
        <taxon>Metazoa</taxon>
        <taxon>Chordata</taxon>
        <taxon>Craniata</taxon>
        <taxon>Vertebrata</taxon>
        <taxon>Euteleostomi</taxon>
        <taxon>Mammalia</taxon>
        <taxon>Eutheria</taxon>
        <taxon>Euarchontoglires</taxon>
        <taxon>Glires</taxon>
        <taxon>Rodentia</taxon>
        <taxon>Myomorpha</taxon>
        <taxon>Muroidea</taxon>
        <taxon>Cricetidae</taxon>
        <taxon>Arvicolinae</taxon>
        <taxon>Myodes</taxon>
    </lineage>
</organism>
<dbReference type="InterPro" id="IPR050329">
    <property type="entry name" value="GLI_C2H2-zinc-finger"/>
</dbReference>
<keyword evidence="1" id="KW-0479">Metal-binding</keyword>
<evidence type="ECO:0000256" key="6">
    <source>
        <dbReference type="ARBA" id="ARBA00023163"/>
    </source>
</evidence>
<proteinExistence type="predicted"/>
<dbReference type="Proteomes" id="UP001488838">
    <property type="component" value="Unassembled WGS sequence"/>
</dbReference>
<dbReference type="SUPFAM" id="SSF57667">
    <property type="entry name" value="beta-beta-alpha zinc fingers"/>
    <property type="match status" value="2"/>
</dbReference>
<evidence type="ECO:0000256" key="1">
    <source>
        <dbReference type="ARBA" id="ARBA00022723"/>
    </source>
</evidence>
<evidence type="ECO:0000256" key="3">
    <source>
        <dbReference type="ARBA" id="ARBA00022771"/>
    </source>
</evidence>
<keyword evidence="6" id="KW-0804">Transcription</keyword>
<keyword evidence="3 7" id="KW-0863">Zinc-finger</keyword>
<feature type="region of interest" description="Disordered" evidence="8">
    <location>
        <begin position="324"/>
        <end position="380"/>
    </location>
</feature>
<feature type="compositionally biased region" description="Basic and acidic residues" evidence="8">
    <location>
        <begin position="1"/>
        <end position="10"/>
    </location>
</feature>
<feature type="region of interest" description="Disordered" evidence="8">
    <location>
        <begin position="168"/>
        <end position="192"/>
    </location>
</feature>
<dbReference type="PANTHER" id="PTHR19818:SF139">
    <property type="entry name" value="PAIR-RULE PROTEIN ODD-PAIRED"/>
    <property type="match status" value="1"/>
</dbReference>
<feature type="domain" description="C2H2-type" evidence="9">
    <location>
        <begin position="468"/>
        <end position="495"/>
    </location>
</feature>
<dbReference type="PROSITE" id="PS00028">
    <property type="entry name" value="ZINC_FINGER_C2H2_1"/>
    <property type="match status" value="2"/>
</dbReference>
<dbReference type="PANTHER" id="PTHR19818">
    <property type="entry name" value="ZINC FINGER PROTEIN ZIC AND GLI"/>
    <property type="match status" value="1"/>
</dbReference>
<feature type="compositionally biased region" description="Polar residues" evidence="8">
    <location>
        <begin position="324"/>
        <end position="338"/>
    </location>
</feature>
<dbReference type="Pfam" id="PF13912">
    <property type="entry name" value="zf-C2H2_6"/>
    <property type="match status" value="1"/>
</dbReference>
<dbReference type="GO" id="GO:0008270">
    <property type="term" value="F:zinc ion binding"/>
    <property type="evidence" value="ECO:0007669"/>
    <property type="project" value="UniProtKB-KW"/>
</dbReference>
<keyword evidence="4" id="KW-0862">Zinc</keyword>
<dbReference type="GO" id="GO:0005634">
    <property type="term" value="C:nucleus"/>
    <property type="evidence" value="ECO:0007669"/>
    <property type="project" value="UniProtKB-ARBA"/>
</dbReference>
<feature type="compositionally biased region" description="Low complexity" evidence="8">
    <location>
        <begin position="24"/>
        <end position="40"/>
    </location>
</feature>
<keyword evidence="5" id="KW-0805">Transcription regulation</keyword>
<feature type="compositionally biased region" description="Polar residues" evidence="8">
    <location>
        <begin position="169"/>
        <end position="182"/>
    </location>
</feature>
<dbReference type="Gene3D" id="3.30.160.60">
    <property type="entry name" value="Classic Zinc Finger"/>
    <property type="match status" value="1"/>
</dbReference>
<accession>A0AAW0JV21</accession>
<dbReference type="InterPro" id="IPR036236">
    <property type="entry name" value="Znf_C2H2_sf"/>
</dbReference>
<comment type="caution">
    <text evidence="10">The sequence shown here is derived from an EMBL/GenBank/DDBJ whole genome shotgun (WGS) entry which is preliminary data.</text>
</comment>